<name>A0AAV1UQH7_9STRA</name>
<evidence type="ECO:0000313" key="3">
    <source>
        <dbReference type="Proteomes" id="UP001162060"/>
    </source>
</evidence>
<reference evidence="2" key="1">
    <citation type="submission" date="2024-01" db="EMBL/GenBank/DDBJ databases">
        <authorList>
            <person name="Webb A."/>
        </authorList>
    </citation>
    <scope>NUCLEOTIDE SEQUENCE</scope>
    <source>
        <strain evidence="2">Pm1</strain>
    </source>
</reference>
<comment type="caution">
    <text evidence="2">The sequence shown here is derived from an EMBL/GenBank/DDBJ whole genome shotgun (WGS) entry which is preliminary data.</text>
</comment>
<proteinExistence type="predicted"/>
<dbReference type="AlphaFoldDB" id="A0AAV1UQH7"/>
<gene>
    <name evidence="2" type="ORF">PM001_LOCUS21138</name>
</gene>
<feature type="coiled-coil region" evidence="1">
    <location>
        <begin position="2"/>
        <end position="58"/>
    </location>
</feature>
<dbReference type="Proteomes" id="UP001162060">
    <property type="component" value="Unassembled WGS sequence"/>
</dbReference>
<organism evidence="2 3">
    <name type="scientific">Peronospora matthiolae</name>
    <dbReference type="NCBI Taxonomy" id="2874970"/>
    <lineage>
        <taxon>Eukaryota</taxon>
        <taxon>Sar</taxon>
        <taxon>Stramenopiles</taxon>
        <taxon>Oomycota</taxon>
        <taxon>Peronosporomycetes</taxon>
        <taxon>Peronosporales</taxon>
        <taxon>Peronosporaceae</taxon>
        <taxon>Peronospora</taxon>
    </lineage>
</organism>
<keyword evidence="1" id="KW-0175">Coiled coil</keyword>
<dbReference type="EMBL" id="CAKLBY020000223">
    <property type="protein sequence ID" value="CAK7935988.1"/>
    <property type="molecule type" value="Genomic_DNA"/>
</dbReference>
<evidence type="ECO:0000256" key="1">
    <source>
        <dbReference type="SAM" id="Coils"/>
    </source>
</evidence>
<accession>A0AAV1UQH7</accession>
<protein>
    <submittedName>
        <fullName evidence="2">Uncharacterized protein</fullName>
    </submittedName>
</protein>
<sequence length="104" mass="11916">MNAALSERARALQEQVEQIDKQCEMAIGNCPTEHQVTIERMHQDIARLTQRNDRLQAQHIRTVVASKEQQCVNQAAQDPLAQAIQAEREARDQLRLSIEHHRVA</sequence>
<evidence type="ECO:0000313" key="2">
    <source>
        <dbReference type="EMBL" id="CAK7935988.1"/>
    </source>
</evidence>